<evidence type="ECO:0000313" key="2">
    <source>
        <dbReference type="Proteomes" id="UP000805193"/>
    </source>
</evidence>
<accession>A0AC60QQ59</accession>
<comment type="caution">
    <text evidence="1">The sequence shown here is derived from an EMBL/GenBank/DDBJ whole genome shotgun (WGS) entry which is preliminary data.</text>
</comment>
<protein>
    <submittedName>
        <fullName evidence="1">Uncharacterized protein</fullName>
    </submittedName>
</protein>
<sequence length="233" mass="25371">MMQQPRIALRARRPTKAPRQPQLPAEDLKVILRLHGGFDAAQLRTVAVRDGVLRATGISYDEACSDTLPVNIMQNTLTMSTPTRKNAMKYSKIANIRISAKDYEAAAYITAPEDTSKGDRPSHSRERPGAANGNNGSRGGSSRSRFFPMLSPGEGREQAGDPSPALDPCPDPGPGPVQRSRRRRHHSHGRTSTNSSRDQARSQTNNNRGTYVTAGLIYSGTRGTASERGRFSC</sequence>
<dbReference type="EMBL" id="JABSTQ010005489">
    <property type="protein sequence ID" value="KAG0439218.1"/>
    <property type="molecule type" value="Genomic_DNA"/>
</dbReference>
<organism evidence="1 2">
    <name type="scientific">Ixodes persulcatus</name>
    <name type="common">Taiga tick</name>
    <dbReference type="NCBI Taxonomy" id="34615"/>
    <lineage>
        <taxon>Eukaryota</taxon>
        <taxon>Metazoa</taxon>
        <taxon>Ecdysozoa</taxon>
        <taxon>Arthropoda</taxon>
        <taxon>Chelicerata</taxon>
        <taxon>Arachnida</taxon>
        <taxon>Acari</taxon>
        <taxon>Parasitiformes</taxon>
        <taxon>Ixodida</taxon>
        <taxon>Ixodoidea</taxon>
        <taxon>Ixodidae</taxon>
        <taxon>Ixodinae</taxon>
        <taxon>Ixodes</taxon>
    </lineage>
</organism>
<name>A0AC60QQ59_IXOPE</name>
<reference evidence="1 2" key="1">
    <citation type="journal article" date="2020" name="Cell">
        <title>Large-Scale Comparative Analyses of Tick Genomes Elucidate Their Genetic Diversity and Vector Capacities.</title>
        <authorList>
            <consortium name="Tick Genome and Microbiome Consortium (TIGMIC)"/>
            <person name="Jia N."/>
            <person name="Wang J."/>
            <person name="Shi W."/>
            <person name="Du L."/>
            <person name="Sun Y."/>
            <person name="Zhan W."/>
            <person name="Jiang J.F."/>
            <person name="Wang Q."/>
            <person name="Zhang B."/>
            <person name="Ji P."/>
            <person name="Bell-Sakyi L."/>
            <person name="Cui X.M."/>
            <person name="Yuan T.T."/>
            <person name="Jiang B.G."/>
            <person name="Yang W.F."/>
            <person name="Lam T.T."/>
            <person name="Chang Q.C."/>
            <person name="Ding S.J."/>
            <person name="Wang X.J."/>
            <person name="Zhu J.G."/>
            <person name="Ruan X.D."/>
            <person name="Zhao L."/>
            <person name="Wei J.T."/>
            <person name="Ye R.Z."/>
            <person name="Que T.C."/>
            <person name="Du C.H."/>
            <person name="Zhou Y.H."/>
            <person name="Cheng J.X."/>
            <person name="Dai P.F."/>
            <person name="Guo W.B."/>
            <person name="Han X.H."/>
            <person name="Huang E.J."/>
            <person name="Li L.F."/>
            <person name="Wei W."/>
            <person name="Gao Y.C."/>
            <person name="Liu J.Z."/>
            <person name="Shao H.Z."/>
            <person name="Wang X."/>
            <person name="Wang C.C."/>
            <person name="Yang T.C."/>
            <person name="Huo Q.B."/>
            <person name="Li W."/>
            <person name="Chen H.Y."/>
            <person name="Chen S.E."/>
            <person name="Zhou L.G."/>
            <person name="Ni X.B."/>
            <person name="Tian J.H."/>
            <person name="Sheng Y."/>
            <person name="Liu T."/>
            <person name="Pan Y.S."/>
            <person name="Xia L.Y."/>
            <person name="Li J."/>
            <person name="Zhao F."/>
            <person name="Cao W.C."/>
        </authorList>
    </citation>
    <scope>NUCLEOTIDE SEQUENCE [LARGE SCALE GENOMIC DNA]</scope>
    <source>
        <strain evidence="1">Iper-2018</strain>
    </source>
</reference>
<dbReference type="Proteomes" id="UP000805193">
    <property type="component" value="Unassembled WGS sequence"/>
</dbReference>
<keyword evidence="2" id="KW-1185">Reference proteome</keyword>
<gene>
    <name evidence="1" type="ORF">HPB47_016718</name>
</gene>
<proteinExistence type="predicted"/>
<evidence type="ECO:0000313" key="1">
    <source>
        <dbReference type="EMBL" id="KAG0439218.1"/>
    </source>
</evidence>